<organism evidence="3 4">
    <name type="scientific">Carnobacterium antarcticum</name>
    <dbReference type="NCBI Taxonomy" id="2126436"/>
    <lineage>
        <taxon>Bacteria</taxon>
        <taxon>Bacillati</taxon>
        <taxon>Bacillota</taxon>
        <taxon>Bacilli</taxon>
        <taxon>Lactobacillales</taxon>
        <taxon>Carnobacteriaceae</taxon>
        <taxon>Carnobacterium</taxon>
    </lineage>
</organism>
<keyword evidence="1 3" id="KW-0378">Hydrolase</keyword>
<evidence type="ECO:0000259" key="2">
    <source>
        <dbReference type="Pfam" id="PF00561"/>
    </source>
</evidence>
<evidence type="ECO:0000256" key="1">
    <source>
        <dbReference type="ARBA" id="ARBA00022801"/>
    </source>
</evidence>
<dbReference type="GO" id="GO:0016787">
    <property type="term" value="F:hydrolase activity"/>
    <property type="evidence" value="ECO:0007669"/>
    <property type="project" value="UniProtKB-KW"/>
</dbReference>
<dbReference type="InterPro" id="IPR000639">
    <property type="entry name" value="Epox_hydrolase-like"/>
</dbReference>
<name>A0ABW4NJD6_9LACT</name>
<evidence type="ECO:0000313" key="4">
    <source>
        <dbReference type="Proteomes" id="UP001597285"/>
    </source>
</evidence>
<dbReference type="Pfam" id="PF00561">
    <property type="entry name" value="Abhydrolase_1"/>
    <property type="match status" value="1"/>
</dbReference>
<dbReference type="RefSeq" id="WP_058919602.1">
    <property type="nucleotide sequence ID" value="NZ_JBHSQC010000005.1"/>
</dbReference>
<protein>
    <submittedName>
        <fullName evidence="3">Alpha/beta fold hydrolase</fullName>
    </submittedName>
</protein>
<sequence>MEITEEHKYVKTNGIKLHVVQQGPEEGQLIILLHGFPEYWYGWRDQISNLANKGFRVWAPDQRGYNLSDKPEKVSDYRMDHLVEDIAGLIKASGKEKVFLVGHDWGGIVAWRVAREHPDLLHKLVILNAPHGAAMSRQILQHPVQILRSSYILFFQLRGIPERLFELSDWKVAVKALRNSSKEGTFSENDLQKYRAAWSRPGAMRSMINWYRANVRSLSGPTIPSRVTVPTLVIWGAKDQFLGHELASKSLEFCDEGRGVLLGEATHWVHHEEPKHVNKLIADFINEM</sequence>
<comment type="caution">
    <text evidence="3">The sequence shown here is derived from an EMBL/GenBank/DDBJ whole genome shotgun (WGS) entry which is preliminary data.</text>
</comment>
<dbReference type="EMBL" id="JBHUFF010000006">
    <property type="protein sequence ID" value="MFD1798512.1"/>
    <property type="molecule type" value="Genomic_DNA"/>
</dbReference>
<keyword evidence="4" id="KW-1185">Reference proteome</keyword>
<dbReference type="PRINTS" id="PR00412">
    <property type="entry name" value="EPOXHYDRLASE"/>
</dbReference>
<dbReference type="PRINTS" id="PR00111">
    <property type="entry name" value="ABHYDROLASE"/>
</dbReference>
<dbReference type="Proteomes" id="UP001597285">
    <property type="component" value="Unassembled WGS sequence"/>
</dbReference>
<feature type="domain" description="AB hydrolase-1" evidence="2">
    <location>
        <begin position="29"/>
        <end position="274"/>
    </location>
</feature>
<reference evidence="4" key="1">
    <citation type="journal article" date="2019" name="Int. J. Syst. Evol. Microbiol.">
        <title>The Global Catalogue of Microorganisms (GCM) 10K type strain sequencing project: providing services to taxonomists for standard genome sequencing and annotation.</title>
        <authorList>
            <consortium name="The Broad Institute Genomics Platform"/>
            <consortium name="The Broad Institute Genome Sequencing Center for Infectious Disease"/>
            <person name="Wu L."/>
            <person name="Ma J."/>
        </authorList>
    </citation>
    <scope>NUCLEOTIDE SEQUENCE [LARGE SCALE GENOMIC DNA]</scope>
    <source>
        <strain evidence="4">KCTC 42143</strain>
    </source>
</reference>
<accession>A0ABW4NJD6</accession>
<proteinExistence type="predicted"/>
<gene>
    <name evidence="3" type="ORF">ACFSBK_01375</name>
</gene>
<dbReference type="InterPro" id="IPR029058">
    <property type="entry name" value="AB_hydrolase_fold"/>
</dbReference>
<dbReference type="SUPFAM" id="SSF53474">
    <property type="entry name" value="alpha/beta-Hydrolases"/>
    <property type="match status" value="1"/>
</dbReference>
<dbReference type="InterPro" id="IPR000073">
    <property type="entry name" value="AB_hydrolase_1"/>
</dbReference>
<evidence type="ECO:0000313" key="3">
    <source>
        <dbReference type="EMBL" id="MFD1798512.1"/>
    </source>
</evidence>
<dbReference type="Gene3D" id="3.40.50.1820">
    <property type="entry name" value="alpha/beta hydrolase"/>
    <property type="match status" value="1"/>
</dbReference>
<dbReference type="PANTHER" id="PTHR43329">
    <property type="entry name" value="EPOXIDE HYDROLASE"/>
    <property type="match status" value="1"/>
</dbReference>